<evidence type="ECO:0000313" key="2">
    <source>
        <dbReference type="EMBL" id="AMD86721.1"/>
    </source>
</evidence>
<dbReference type="PANTHER" id="PTHR30543">
    <property type="entry name" value="CHROMATE REDUCTASE"/>
    <property type="match status" value="1"/>
</dbReference>
<keyword evidence="3" id="KW-1185">Reference proteome</keyword>
<evidence type="ECO:0000259" key="1">
    <source>
        <dbReference type="Pfam" id="PF03358"/>
    </source>
</evidence>
<evidence type="ECO:0000313" key="3">
    <source>
        <dbReference type="Proteomes" id="UP000065220"/>
    </source>
</evidence>
<dbReference type="GO" id="GO:0016491">
    <property type="term" value="F:oxidoreductase activity"/>
    <property type="evidence" value="ECO:0007669"/>
    <property type="project" value="InterPro"/>
</dbReference>
<dbReference type="InterPro" id="IPR050712">
    <property type="entry name" value="NAD(P)H-dep_reductase"/>
</dbReference>
<dbReference type="Gene3D" id="3.40.50.360">
    <property type="match status" value="1"/>
</dbReference>
<dbReference type="Pfam" id="PF03358">
    <property type="entry name" value="FMN_red"/>
    <property type="match status" value="1"/>
</dbReference>
<proteinExistence type="predicted"/>
<protein>
    <submittedName>
        <fullName evidence="2">Flavin reductase</fullName>
    </submittedName>
</protein>
<dbReference type="Proteomes" id="UP000065220">
    <property type="component" value="Chromosome"/>
</dbReference>
<dbReference type="InterPro" id="IPR005025">
    <property type="entry name" value="FMN_Rdtase-like_dom"/>
</dbReference>
<dbReference type="GO" id="GO:0005829">
    <property type="term" value="C:cytosol"/>
    <property type="evidence" value="ECO:0007669"/>
    <property type="project" value="TreeGrafter"/>
</dbReference>
<dbReference type="InterPro" id="IPR029039">
    <property type="entry name" value="Flavoprotein-like_sf"/>
</dbReference>
<dbReference type="KEGG" id="ard:AXF14_02775"/>
<reference evidence="3" key="1">
    <citation type="submission" date="2016-02" db="EMBL/GenBank/DDBJ databases">
        <authorList>
            <person name="Holder M.E."/>
            <person name="Ajami N.J."/>
            <person name="Petrosino J.F."/>
        </authorList>
    </citation>
    <scope>NUCLEOTIDE SEQUENCE [LARGE SCALE GENOMIC DNA]</scope>
    <source>
        <strain evidence="3">CCUG 36733</strain>
    </source>
</reference>
<sequence length="184" mass="19896">MKIAIISASVRPASVGRPVADWVAEKANTVEGVQVDVVRVADFNLPLFAEDYPTAMRPAQDPTAVEWNETLAAYDGYIIVTPEYNHSIPGALKNAIDFISPATLANKTVGLVAYSFSAGHRPIEHLRQILATFTTGVVREQVNLHLASDFKNMSEFAPADFHDAEVPTMVSSMVALDGALATLR</sequence>
<dbReference type="GO" id="GO:0010181">
    <property type="term" value="F:FMN binding"/>
    <property type="evidence" value="ECO:0007669"/>
    <property type="project" value="TreeGrafter"/>
</dbReference>
<dbReference type="OrthoDB" id="9812295at2"/>
<name>A0A109W275_ACTRD</name>
<organism evidence="2 3">
    <name type="scientific">Actinomyces radicidentis</name>
    <dbReference type="NCBI Taxonomy" id="111015"/>
    <lineage>
        <taxon>Bacteria</taxon>
        <taxon>Bacillati</taxon>
        <taxon>Actinomycetota</taxon>
        <taxon>Actinomycetes</taxon>
        <taxon>Actinomycetales</taxon>
        <taxon>Actinomycetaceae</taxon>
        <taxon>Actinomyces</taxon>
    </lineage>
</organism>
<dbReference type="EMBL" id="CP014228">
    <property type="protein sequence ID" value="AMD86721.1"/>
    <property type="molecule type" value="Genomic_DNA"/>
</dbReference>
<dbReference type="RefSeq" id="WP_067940663.1">
    <property type="nucleotide sequence ID" value="NZ_CP014228.1"/>
</dbReference>
<dbReference type="SUPFAM" id="SSF52218">
    <property type="entry name" value="Flavoproteins"/>
    <property type="match status" value="1"/>
</dbReference>
<dbReference type="PANTHER" id="PTHR30543:SF21">
    <property type="entry name" value="NAD(P)H-DEPENDENT FMN REDUCTASE LOT6"/>
    <property type="match status" value="1"/>
</dbReference>
<gene>
    <name evidence="2" type="ORF">AXF14_02775</name>
</gene>
<dbReference type="AlphaFoldDB" id="A0A109W275"/>
<feature type="domain" description="NADPH-dependent FMN reductase-like" evidence="1">
    <location>
        <begin position="1"/>
        <end position="147"/>
    </location>
</feature>
<dbReference type="STRING" id="111015.AXF14_02775"/>
<accession>A0A109W275</accession>